<evidence type="ECO:0000313" key="3">
    <source>
        <dbReference type="Proteomes" id="UP000540698"/>
    </source>
</evidence>
<dbReference type="AlphaFoldDB" id="A0A7X6R2B8"/>
<organism evidence="2 3">
    <name type="scientific">Nocardia gamkensis</name>
    <dbReference type="NCBI Taxonomy" id="352869"/>
    <lineage>
        <taxon>Bacteria</taxon>
        <taxon>Bacillati</taxon>
        <taxon>Actinomycetota</taxon>
        <taxon>Actinomycetes</taxon>
        <taxon>Mycobacteriales</taxon>
        <taxon>Nocardiaceae</taxon>
        <taxon>Nocardia</taxon>
    </lineage>
</organism>
<feature type="region of interest" description="Disordered" evidence="1">
    <location>
        <begin position="55"/>
        <end position="78"/>
    </location>
</feature>
<sequence length="78" mass="8319">MRDNSIGTGVLEVYRRDEYLVFVSAVRRGLLELTEQDREAAAAVLESMEAAVSAEAGVSAGPVDEATRPRSAGDTPHT</sequence>
<protein>
    <submittedName>
        <fullName evidence="2">Uncharacterized protein</fullName>
    </submittedName>
</protein>
<evidence type="ECO:0000313" key="2">
    <source>
        <dbReference type="EMBL" id="NKY26185.1"/>
    </source>
</evidence>
<dbReference type="Proteomes" id="UP000540698">
    <property type="component" value="Unassembled WGS sequence"/>
</dbReference>
<accession>A0A7X6R2B8</accession>
<name>A0A7X6R2B8_9NOCA</name>
<dbReference type="RefSeq" id="WP_062970190.1">
    <property type="nucleotide sequence ID" value="NZ_JAAXOS010000003.1"/>
</dbReference>
<dbReference type="EMBL" id="JAAXOS010000003">
    <property type="protein sequence ID" value="NKY26185.1"/>
    <property type="molecule type" value="Genomic_DNA"/>
</dbReference>
<reference evidence="2 3" key="1">
    <citation type="submission" date="2020-04" db="EMBL/GenBank/DDBJ databases">
        <title>MicrobeNet Type strains.</title>
        <authorList>
            <person name="Nicholson A.C."/>
        </authorList>
    </citation>
    <scope>NUCLEOTIDE SEQUENCE [LARGE SCALE GENOMIC DNA]</scope>
    <source>
        <strain evidence="2 3">DSM 44956</strain>
    </source>
</reference>
<keyword evidence="3" id="KW-1185">Reference proteome</keyword>
<proteinExistence type="predicted"/>
<gene>
    <name evidence="2" type="ORF">HGB38_08140</name>
</gene>
<evidence type="ECO:0000256" key="1">
    <source>
        <dbReference type="SAM" id="MobiDB-lite"/>
    </source>
</evidence>
<comment type="caution">
    <text evidence="2">The sequence shown here is derived from an EMBL/GenBank/DDBJ whole genome shotgun (WGS) entry which is preliminary data.</text>
</comment>